<keyword evidence="4" id="KW-0862">Zinc</keyword>
<evidence type="ECO:0000256" key="5">
    <source>
        <dbReference type="ARBA" id="ARBA00024029"/>
    </source>
</evidence>
<name>A0A1W2F6U3_KIBAR</name>
<keyword evidence="3 6" id="KW-0378">Hydrolase</keyword>
<evidence type="ECO:0000256" key="1">
    <source>
        <dbReference type="ARBA" id="ARBA00001947"/>
    </source>
</evidence>
<dbReference type="GO" id="GO:0016811">
    <property type="term" value="F:hydrolase activity, acting on carbon-nitrogen (but not peptide) bonds, in linear amides"/>
    <property type="evidence" value="ECO:0007669"/>
    <property type="project" value="TreeGrafter"/>
</dbReference>
<dbReference type="GO" id="GO:0046872">
    <property type="term" value="F:metal ion binding"/>
    <property type="evidence" value="ECO:0007669"/>
    <property type="project" value="UniProtKB-KW"/>
</dbReference>
<dbReference type="GO" id="GO:0009231">
    <property type="term" value="P:riboflavin biosynthetic process"/>
    <property type="evidence" value="ECO:0007669"/>
    <property type="project" value="TreeGrafter"/>
</dbReference>
<accession>A0A1W2F6U3</accession>
<dbReference type="PANTHER" id="PTHR35005:SF1">
    <property type="entry name" value="2-AMINO-5-FORMYLAMINO-6-RIBOSYLAMINOPYRIMIDIN-4(3H)-ONE 5'-MONOPHOSPHATE DEFORMYLASE"/>
    <property type="match status" value="1"/>
</dbReference>
<reference evidence="6 7" key="1">
    <citation type="submission" date="2017-04" db="EMBL/GenBank/DDBJ databases">
        <authorList>
            <person name="Afonso C.L."/>
            <person name="Miller P.J."/>
            <person name="Scott M.A."/>
            <person name="Spackman E."/>
            <person name="Goraichik I."/>
            <person name="Dimitrov K.M."/>
            <person name="Suarez D.L."/>
            <person name="Swayne D.E."/>
        </authorList>
    </citation>
    <scope>NUCLEOTIDE SEQUENCE [LARGE SCALE GENOMIC DNA]</scope>
    <source>
        <strain evidence="6 7">DSM 43828</strain>
    </source>
</reference>
<dbReference type="InterPro" id="IPR003785">
    <property type="entry name" value="Creatininase/forma_Hydrolase"/>
</dbReference>
<dbReference type="RefSeq" id="WP_084429904.1">
    <property type="nucleotide sequence ID" value="NZ_FWXV01000005.1"/>
</dbReference>
<dbReference type="SUPFAM" id="SSF102215">
    <property type="entry name" value="Creatininase"/>
    <property type="match status" value="1"/>
</dbReference>
<evidence type="ECO:0000313" key="7">
    <source>
        <dbReference type="Proteomes" id="UP000192674"/>
    </source>
</evidence>
<dbReference type="PANTHER" id="PTHR35005">
    <property type="entry name" value="3-DEHYDRO-SCYLLO-INOSOSE HYDROLASE"/>
    <property type="match status" value="1"/>
</dbReference>
<dbReference type="OrthoDB" id="9801445at2"/>
<dbReference type="Proteomes" id="UP000192674">
    <property type="component" value="Unassembled WGS sequence"/>
</dbReference>
<dbReference type="EMBL" id="FWXV01000005">
    <property type="protein sequence ID" value="SMD17614.1"/>
    <property type="molecule type" value="Genomic_DNA"/>
</dbReference>
<proteinExistence type="inferred from homology"/>
<dbReference type="Gene3D" id="3.40.50.10310">
    <property type="entry name" value="Creatininase"/>
    <property type="match status" value="1"/>
</dbReference>
<organism evidence="6 7">
    <name type="scientific">Kibdelosporangium aridum</name>
    <dbReference type="NCBI Taxonomy" id="2030"/>
    <lineage>
        <taxon>Bacteria</taxon>
        <taxon>Bacillati</taxon>
        <taxon>Actinomycetota</taxon>
        <taxon>Actinomycetes</taxon>
        <taxon>Pseudonocardiales</taxon>
        <taxon>Pseudonocardiaceae</taxon>
        <taxon>Kibdelosporangium</taxon>
    </lineage>
</organism>
<evidence type="ECO:0000256" key="4">
    <source>
        <dbReference type="ARBA" id="ARBA00022833"/>
    </source>
</evidence>
<evidence type="ECO:0000256" key="2">
    <source>
        <dbReference type="ARBA" id="ARBA00022723"/>
    </source>
</evidence>
<dbReference type="Pfam" id="PF02633">
    <property type="entry name" value="Creatininase"/>
    <property type="match status" value="1"/>
</dbReference>
<dbReference type="AlphaFoldDB" id="A0A1W2F6U3"/>
<comment type="cofactor">
    <cofactor evidence="1">
        <name>Zn(2+)</name>
        <dbReference type="ChEBI" id="CHEBI:29105"/>
    </cofactor>
</comment>
<gene>
    <name evidence="6" type="ORF">SAMN05661093_05589</name>
</gene>
<keyword evidence="7" id="KW-1185">Reference proteome</keyword>
<evidence type="ECO:0000313" key="6">
    <source>
        <dbReference type="EMBL" id="SMD17614.1"/>
    </source>
</evidence>
<keyword evidence="2" id="KW-0479">Metal-binding</keyword>
<comment type="similarity">
    <text evidence="5">Belongs to the creatininase superfamily.</text>
</comment>
<evidence type="ECO:0000256" key="3">
    <source>
        <dbReference type="ARBA" id="ARBA00022801"/>
    </source>
</evidence>
<protein>
    <submittedName>
        <fullName evidence="6">Creatinine amidohydrolase</fullName>
    </submittedName>
</protein>
<sequence>MTEFLPLNTTVDVRDQQPTVAILPVGSHEQHGPHLPLATDTIIASTVARALSSAYPVLELPPITMSCSHEHAAWPGTVSISAPTLYAVVRDIAESSRRSGIEKLVLINGHGGNYVLSNVVQESAGMALFPTEVDWNNARIAGGIETPMISDMHAGELEVAILLHTHPEVVRADYAQHDHLADDRDHMLTLGLQAYTKSGVVGLPSRATAEKGRDVLASLVTSFAAVLTALEQG</sequence>
<dbReference type="InterPro" id="IPR024087">
    <property type="entry name" value="Creatininase-like_sf"/>
</dbReference>